<dbReference type="EMBL" id="NBIV01000183">
    <property type="protein sequence ID" value="PXF41948.1"/>
    <property type="molecule type" value="Genomic_DNA"/>
</dbReference>
<protein>
    <submittedName>
        <fullName evidence="1">Uncharacterized protein</fullName>
    </submittedName>
</protein>
<evidence type="ECO:0000313" key="2">
    <source>
        <dbReference type="Proteomes" id="UP000247409"/>
    </source>
</evidence>
<reference evidence="1 2" key="1">
    <citation type="journal article" date="2018" name="Mol. Biol. Evol.">
        <title>Analysis of the draft genome of the red seaweed Gracilariopsis chorda provides insights into genome size evolution in Rhodophyta.</title>
        <authorList>
            <person name="Lee J."/>
            <person name="Yang E.C."/>
            <person name="Graf L."/>
            <person name="Yang J.H."/>
            <person name="Qiu H."/>
            <person name="Zel Zion U."/>
            <person name="Chan C.X."/>
            <person name="Stephens T.G."/>
            <person name="Weber A.P.M."/>
            <person name="Boo G.H."/>
            <person name="Boo S.M."/>
            <person name="Kim K.M."/>
            <person name="Shin Y."/>
            <person name="Jung M."/>
            <person name="Lee S.J."/>
            <person name="Yim H.S."/>
            <person name="Lee J.H."/>
            <person name="Bhattacharya D."/>
            <person name="Yoon H.S."/>
        </authorList>
    </citation>
    <scope>NUCLEOTIDE SEQUENCE [LARGE SCALE GENOMIC DNA]</scope>
    <source>
        <strain evidence="1 2">SKKU-2015</strain>
        <tissue evidence="1">Whole body</tissue>
    </source>
</reference>
<proteinExistence type="predicted"/>
<evidence type="ECO:0000313" key="1">
    <source>
        <dbReference type="EMBL" id="PXF41948.1"/>
    </source>
</evidence>
<comment type="caution">
    <text evidence="1">The sequence shown here is derived from an EMBL/GenBank/DDBJ whole genome shotgun (WGS) entry which is preliminary data.</text>
</comment>
<keyword evidence="2" id="KW-1185">Reference proteome</keyword>
<dbReference type="AlphaFoldDB" id="A0A2V3IIS3"/>
<gene>
    <name evidence="1" type="ORF">BWQ96_08328</name>
</gene>
<sequence>MSKRTLSRIAAVFVVIAMATLVTLHATRKDINREYRNRVSSVVPDTALSGNGWEWLRRVASNVAHSDFHSRAELTPLVVDTESAEGCVVFLATMCTLIPFAGCEECKQMIADMGVAPRNAEYVFTDVCRFVSESSICAHFESLGACHTCKLRYPDGPPPRTSLK</sequence>
<dbReference type="Proteomes" id="UP000247409">
    <property type="component" value="Unassembled WGS sequence"/>
</dbReference>
<name>A0A2V3IIS3_9FLOR</name>
<organism evidence="1 2">
    <name type="scientific">Gracilariopsis chorda</name>
    <dbReference type="NCBI Taxonomy" id="448386"/>
    <lineage>
        <taxon>Eukaryota</taxon>
        <taxon>Rhodophyta</taxon>
        <taxon>Florideophyceae</taxon>
        <taxon>Rhodymeniophycidae</taxon>
        <taxon>Gracilariales</taxon>
        <taxon>Gracilariaceae</taxon>
        <taxon>Gracilariopsis</taxon>
    </lineage>
</organism>
<accession>A0A2V3IIS3</accession>